<dbReference type="HOGENOM" id="CLU_1498182_0_0_1"/>
<dbReference type="AlphaFoldDB" id="T1KFZ5"/>
<keyword evidence="7" id="KW-1133">Transmembrane helix</keyword>
<reference evidence="9" key="2">
    <citation type="submission" date="2015-06" db="UniProtKB">
        <authorList>
            <consortium name="EnsemblMetazoa"/>
        </authorList>
    </citation>
    <scope>IDENTIFICATION</scope>
</reference>
<dbReference type="PROSITE" id="PS00478">
    <property type="entry name" value="LIM_DOMAIN_1"/>
    <property type="match status" value="1"/>
</dbReference>
<dbReference type="GO" id="GO:0000981">
    <property type="term" value="F:DNA-binding transcription factor activity, RNA polymerase II-specific"/>
    <property type="evidence" value="ECO:0007669"/>
    <property type="project" value="InterPro"/>
</dbReference>
<organism evidence="9 10">
    <name type="scientific">Tetranychus urticae</name>
    <name type="common">Two-spotted spider mite</name>
    <dbReference type="NCBI Taxonomy" id="32264"/>
    <lineage>
        <taxon>Eukaryota</taxon>
        <taxon>Metazoa</taxon>
        <taxon>Ecdysozoa</taxon>
        <taxon>Arthropoda</taxon>
        <taxon>Chelicerata</taxon>
        <taxon>Arachnida</taxon>
        <taxon>Acari</taxon>
        <taxon>Acariformes</taxon>
        <taxon>Trombidiformes</taxon>
        <taxon>Prostigmata</taxon>
        <taxon>Eleutherengona</taxon>
        <taxon>Raphignathae</taxon>
        <taxon>Tetranychoidea</taxon>
        <taxon>Tetranychidae</taxon>
        <taxon>Tetranychus</taxon>
    </lineage>
</organism>
<dbReference type="CDD" id="cd08368">
    <property type="entry name" value="LIM"/>
    <property type="match status" value="1"/>
</dbReference>
<dbReference type="eggNOG" id="KOG0490">
    <property type="taxonomic scope" value="Eukaryota"/>
</dbReference>
<feature type="domain" description="LIM zinc-binding" evidence="8">
    <location>
        <begin position="131"/>
        <end position="214"/>
    </location>
</feature>
<dbReference type="InterPro" id="IPR047169">
    <property type="entry name" value="ISL1/2-like"/>
</dbReference>
<dbReference type="InterPro" id="IPR001781">
    <property type="entry name" value="Znf_LIM"/>
</dbReference>
<feature type="transmembrane region" description="Helical" evidence="7">
    <location>
        <begin position="12"/>
        <end position="29"/>
    </location>
</feature>
<dbReference type="GO" id="GO:0005634">
    <property type="term" value="C:nucleus"/>
    <property type="evidence" value="ECO:0007669"/>
    <property type="project" value="UniProtKB-SubCell"/>
</dbReference>
<keyword evidence="10" id="KW-1185">Reference proteome</keyword>
<evidence type="ECO:0000256" key="1">
    <source>
        <dbReference type="ARBA" id="ARBA00004123"/>
    </source>
</evidence>
<keyword evidence="4 5" id="KW-0440">LIM domain</keyword>
<protein>
    <recommendedName>
        <fullName evidence="8">LIM zinc-binding domain-containing protein</fullName>
    </recommendedName>
</protein>
<evidence type="ECO:0000313" key="9">
    <source>
        <dbReference type="EnsemblMetazoa" id="tetur10g04920.1"/>
    </source>
</evidence>
<dbReference type="EnsemblMetazoa" id="tetur10g04920.1">
    <property type="protein sequence ID" value="tetur10g04920.1"/>
    <property type="gene ID" value="tetur10g04920"/>
</dbReference>
<evidence type="ECO:0000256" key="5">
    <source>
        <dbReference type="PROSITE-ProRule" id="PRU00125"/>
    </source>
</evidence>
<evidence type="ECO:0000256" key="7">
    <source>
        <dbReference type="SAM" id="Phobius"/>
    </source>
</evidence>
<evidence type="ECO:0000256" key="2">
    <source>
        <dbReference type="ARBA" id="ARBA00022723"/>
    </source>
</evidence>
<evidence type="ECO:0000259" key="8">
    <source>
        <dbReference type="PROSITE" id="PS50023"/>
    </source>
</evidence>
<keyword evidence="3 5" id="KW-0862">Zinc</keyword>
<dbReference type="GO" id="GO:0007409">
    <property type="term" value="P:axonogenesis"/>
    <property type="evidence" value="ECO:0007669"/>
    <property type="project" value="TreeGrafter"/>
</dbReference>
<dbReference type="GO" id="GO:0045944">
    <property type="term" value="P:positive regulation of transcription by RNA polymerase II"/>
    <property type="evidence" value="ECO:0007669"/>
    <property type="project" value="InterPro"/>
</dbReference>
<keyword evidence="7" id="KW-0472">Membrane</keyword>
<evidence type="ECO:0000256" key="4">
    <source>
        <dbReference type="ARBA" id="ARBA00023038"/>
    </source>
</evidence>
<feature type="compositionally biased region" description="Pro residues" evidence="6">
    <location>
        <begin position="229"/>
        <end position="240"/>
    </location>
</feature>
<keyword evidence="2 5" id="KW-0479">Metal-binding</keyword>
<evidence type="ECO:0000313" key="10">
    <source>
        <dbReference type="Proteomes" id="UP000015104"/>
    </source>
</evidence>
<reference evidence="10" key="1">
    <citation type="submission" date="2011-08" db="EMBL/GenBank/DDBJ databases">
        <authorList>
            <person name="Rombauts S."/>
        </authorList>
    </citation>
    <scope>NUCLEOTIDE SEQUENCE</scope>
    <source>
        <strain evidence="10">London</strain>
    </source>
</reference>
<dbReference type="PANTHER" id="PTHR24204">
    <property type="entry name" value="INSULIN GENE ENHANCER PROTEIN"/>
    <property type="match status" value="1"/>
</dbReference>
<dbReference type="SMART" id="SM00132">
    <property type="entry name" value="LIM"/>
    <property type="match status" value="1"/>
</dbReference>
<dbReference type="EMBL" id="CAEY01000040">
    <property type="status" value="NOT_ANNOTATED_CDS"/>
    <property type="molecule type" value="Genomic_DNA"/>
</dbReference>
<dbReference type="PANTHER" id="PTHR24204:SF7">
    <property type="entry name" value="LIM ZINC-BINDING DOMAIN-CONTAINING PROTEIN"/>
    <property type="match status" value="1"/>
</dbReference>
<sequence length="262" mass="30349">MKIKNFNDWLLIKYWPFTVLSFFFLFLYLRNPFSFSCFNFVYNFHPSLFLFLRFPRFVVSLIQQLIKMRLCSGCSKPIIDKYMWQIKNDDRFFHWNCLKCQCCQTILKDLCHVKDGSILCKEDYNRLCAPRQCHGCRSPIDSNKDWVIKIPAASNKQYHNTPTSGSSYVLYHLRCIRCCYCSKDLNPGDRYILNKANQTLVCTSSACLNHHNSTVYSSAVSSPYASSMPPSPLQPAPPQHPKMSVPSGRGRRGRGGGMYKKQ</sequence>
<dbReference type="SUPFAM" id="SSF57716">
    <property type="entry name" value="Glucocorticoid receptor-like (DNA-binding domain)"/>
    <property type="match status" value="1"/>
</dbReference>
<feature type="compositionally biased region" description="Basic residues" evidence="6">
    <location>
        <begin position="249"/>
        <end position="262"/>
    </location>
</feature>
<dbReference type="PROSITE" id="PS50023">
    <property type="entry name" value="LIM_DOMAIN_2"/>
    <property type="match status" value="2"/>
</dbReference>
<accession>T1KFZ5</accession>
<keyword evidence="7" id="KW-0812">Transmembrane</keyword>
<name>T1KFZ5_TETUR</name>
<dbReference type="GO" id="GO:0048665">
    <property type="term" value="P:neuron fate specification"/>
    <property type="evidence" value="ECO:0007669"/>
    <property type="project" value="InterPro"/>
</dbReference>
<comment type="subcellular location">
    <subcellularLocation>
        <location evidence="1">Nucleus</location>
    </subcellularLocation>
</comment>
<dbReference type="GO" id="GO:0000987">
    <property type="term" value="F:cis-regulatory region sequence-specific DNA binding"/>
    <property type="evidence" value="ECO:0007669"/>
    <property type="project" value="TreeGrafter"/>
</dbReference>
<dbReference type="GO" id="GO:0046872">
    <property type="term" value="F:metal ion binding"/>
    <property type="evidence" value="ECO:0007669"/>
    <property type="project" value="UniProtKB-KW"/>
</dbReference>
<proteinExistence type="predicted"/>
<dbReference type="Proteomes" id="UP000015104">
    <property type="component" value="Unassembled WGS sequence"/>
</dbReference>
<feature type="region of interest" description="Disordered" evidence="6">
    <location>
        <begin position="224"/>
        <end position="262"/>
    </location>
</feature>
<dbReference type="Pfam" id="PF00412">
    <property type="entry name" value="LIM"/>
    <property type="match status" value="1"/>
</dbReference>
<evidence type="ECO:0000256" key="6">
    <source>
        <dbReference type="SAM" id="MobiDB-lite"/>
    </source>
</evidence>
<feature type="domain" description="LIM zinc-binding" evidence="8">
    <location>
        <begin position="69"/>
        <end position="130"/>
    </location>
</feature>
<evidence type="ECO:0000256" key="3">
    <source>
        <dbReference type="ARBA" id="ARBA00022833"/>
    </source>
</evidence>
<dbReference type="Gene3D" id="2.10.110.10">
    <property type="entry name" value="Cysteine Rich Protein"/>
    <property type="match status" value="2"/>
</dbReference>
<dbReference type="STRING" id="32264.T1KFZ5"/>